<organism evidence="2 3">
    <name type="scientific">Capsicum baccatum</name>
    <name type="common">Peruvian pepper</name>
    <dbReference type="NCBI Taxonomy" id="33114"/>
    <lineage>
        <taxon>Eukaryota</taxon>
        <taxon>Viridiplantae</taxon>
        <taxon>Streptophyta</taxon>
        <taxon>Embryophyta</taxon>
        <taxon>Tracheophyta</taxon>
        <taxon>Spermatophyta</taxon>
        <taxon>Magnoliopsida</taxon>
        <taxon>eudicotyledons</taxon>
        <taxon>Gunneridae</taxon>
        <taxon>Pentapetalae</taxon>
        <taxon>asterids</taxon>
        <taxon>lamiids</taxon>
        <taxon>Solanales</taxon>
        <taxon>Solanaceae</taxon>
        <taxon>Solanoideae</taxon>
        <taxon>Capsiceae</taxon>
        <taxon>Capsicum</taxon>
    </lineage>
</organism>
<evidence type="ECO:0000259" key="1">
    <source>
        <dbReference type="Pfam" id="PF12937"/>
    </source>
</evidence>
<proteinExistence type="predicted"/>
<comment type="caution">
    <text evidence="2">The sequence shown here is derived from an EMBL/GenBank/DDBJ whole genome shotgun (WGS) entry which is preliminary data.</text>
</comment>
<name>A0A2G2W916_CAPBA</name>
<dbReference type="InterPro" id="IPR025886">
    <property type="entry name" value="PP2-like"/>
</dbReference>
<dbReference type="InterPro" id="IPR001810">
    <property type="entry name" value="F-box_dom"/>
</dbReference>
<dbReference type="AlphaFoldDB" id="A0A2G2W916"/>
<reference evidence="3" key="2">
    <citation type="journal article" date="2017" name="J. Anim. Genet.">
        <title>Multiple reference genome sequences of hot pepper reveal the massive evolution of plant disease resistance genes by retroduplication.</title>
        <authorList>
            <person name="Kim S."/>
            <person name="Park J."/>
            <person name="Yeom S.-I."/>
            <person name="Kim Y.-M."/>
            <person name="Seo E."/>
            <person name="Kim K.-T."/>
            <person name="Kim M.-S."/>
            <person name="Lee J.M."/>
            <person name="Cheong K."/>
            <person name="Shin H.-S."/>
            <person name="Kim S.-B."/>
            <person name="Han K."/>
            <person name="Lee J."/>
            <person name="Park M."/>
            <person name="Lee H.-A."/>
            <person name="Lee H.-Y."/>
            <person name="Lee Y."/>
            <person name="Oh S."/>
            <person name="Lee J.H."/>
            <person name="Choi E."/>
            <person name="Choi E."/>
            <person name="Lee S.E."/>
            <person name="Jeon J."/>
            <person name="Kim H."/>
            <person name="Choi G."/>
            <person name="Song H."/>
            <person name="Lee J."/>
            <person name="Lee S.-C."/>
            <person name="Kwon J.-K."/>
            <person name="Lee H.-Y."/>
            <person name="Koo N."/>
            <person name="Hong Y."/>
            <person name="Kim R.W."/>
            <person name="Kang W.-H."/>
            <person name="Huh J.H."/>
            <person name="Kang B.-C."/>
            <person name="Yang T.-J."/>
            <person name="Lee Y.-H."/>
            <person name="Bennetzen J.L."/>
            <person name="Choi D."/>
        </authorList>
    </citation>
    <scope>NUCLEOTIDE SEQUENCE [LARGE SCALE GENOMIC DNA]</scope>
    <source>
        <strain evidence="3">cv. PBC81</strain>
    </source>
</reference>
<protein>
    <recommendedName>
        <fullName evidence="1">F-box domain-containing protein</fullName>
    </recommendedName>
</protein>
<dbReference type="EMBL" id="MLFT02000008">
    <property type="protein sequence ID" value="PHT41725.1"/>
    <property type="molecule type" value="Genomic_DNA"/>
</dbReference>
<evidence type="ECO:0000313" key="2">
    <source>
        <dbReference type="EMBL" id="PHT41725.1"/>
    </source>
</evidence>
<dbReference type="STRING" id="33114.A0A2G2W916"/>
<dbReference type="Proteomes" id="UP000224567">
    <property type="component" value="Unassembled WGS sequence"/>
</dbReference>
<dbReference type="InterPro" id="IPR036047">
    <property type="entry name" value="F-box-like_dom_sf"/>
</dbReference>
<feature type="domain" description="F-box" evidence="1">
    <location>
        <begin position="11"/>
        <end position="44"/>
    </location>
</feature>
<dbReference type="CDD" id="cd22162">
    <property type="entry name" value="F-box_AtSKIP3-like"/>
    <property type="match status" value="1"/>
</dbReference>
<dbReference type="OrthoDB" id="10275064at2759"/>
<reference evidence="2 3" key="1">
    <citation type="journal article" date="2017" name="Genome Biol.">
        <title>New reference genome sequences of hot pepper reveal the massive evolution of plant disease-resistance genes by retroduplication.</title>
        <authorList>
            <person name="Kim S."/>
            <person name="Park J."/>
            <person name="Yeom S.I."/>
            <person name="Kim Y.M."/>
            <person name="Seo E."/>
            <person name="Kim K.T."/>
            <person name="Kim M.S."/>
            <person name="Lee J.M."/>
            <person name="Cheong K."/>
            <person name="Shin H.S."/>
            <person name="Kim S.B."/>
            <person name="Han K."/>
            <person name="Lee J."/>
            <person name="Park M."/>
            <person name="Lee H.A."/>
            <person name="Lee H.Y."/>
            <person name="Lee Y."/>
            <person name="Oh S."/>
            <person name="Lee J.H."/>
            <person name="Choi E."/>
            <person name="Choi E."/>
            <person name="Lee S.E."/>
            <person name="Jeon J."/>
            <person name="Kim H."/>
            <person name="Choi G."/>
            <person name="Song H."/>
            <person name="Lee J."/>
            <person name="Lee S.C."/>
            <person name="Kwon J.K."/>
            <person name="Lee H.Y."/>
            <person name="Koo N."/>
            <person name="Hong Y."/>
            <person name="Kim R.W."/>
            <person name="Kang W.H."/>
            <person name="Huh J.H."/>
            <person name="Kang B.C."/>
            <person name="Yang T.J."/>
            <person name="Lee Y.H."/>
            <person name="Bennetzen J.L."/>
            <person name="Choi D."/>
        </authorList>
    </citation>
    <scope>NUCLEOTIDE SEQUENCE [LARGE SCALE GENOMIC DNA]</scope>
    <source>
        <strain evidence="3">cv. PBC81</strain>
    </source>
</reference>
<dbReference type="Pfam" id="PF12937">
    <property type="entry name" value="F-box-like"/>
    <property type="match status" value="1"/>
</dbReference>
<gene>
    <name evidence="2" type="ORF">CQW23_20579</name>
</gene>
<sequence>MVASVCSTSASILSLTSPVDVCRVSLVSKSLQSAADSDSVWEKFLPCDYESIISGSVNPIPDFASKKELYVYLCHNPILINEGRKCFSLDKWSGKKCYFLGGRNLNISWDTPKYLKWISLSDSRFPEVAKLDYDWCLDIQGTIRAGVLSPRTSYAAYFVYKLKNESEFHLRPVNVSVGIFGVKLETQLAFLVPVKDRPQHRNHIDAEDVSEPKPKPEQLDDDFEESIAEKYRRLLDRLWQHIPENATGSVRSIVQRPKLRDDGWLEVELGEFYTENEEDCIEMNLNEVDDCAFLKKGLFIEGIEIRPRMG</sequence>
<accession>A0A2G2W916</accession>
<dbReference type="Pfam" id="PF14299">
    <property type="entry name" value="PP2"/>
    <property type="match status" value="1"/>
</dbReference>
<keyword evidence="3" id="KW-1185">Reference proteome</keyword>
<dbReference type="PANTHER" id="PTHR32278:SF86">
    <property type="entry name" value="F-BOX PROTEIN PP2-B10-LIKE ISOFORM X1"/>
    <property type="match status" value="1"/>
</dbReference>
<dbReference type="PANTHER" id="PTHR32278">
    <property type="entry name" value="F-BOX DOMAIN-CONTAINING PROTEIN"/>
    <property type="match status" value="1"/>
</dbReference>
<evidence type="ECO:0000313" key="3">
    <source>
        <dbReference type="Proteomes" id="UP000224567"/>
    </source>
</evidence>
<dbReference type="SUPFAM" id="SSF81383">
    <property type="entry name" value="F-box domain"/>
    <property type="match status" value="1"/>
</dbReference>